<reference evidence="7 8" key="1">
    <citation type="submission" date="2019-07" db="EMBL/GenBank/DDBJ databases">
        <title>Genomes of sea-ice associated Colwellia species.</title>
        <authorList>
            <person name="Bowman J.P."/>
        </authorList>
    </citation>
    <scope>NUCLEOTIDE SEQUENCE [LARGE SCALE GENOMIC DNA]</scope>
    <source>
        <strain evidence="7 8">ACAM 459</strain>
    </source>
</reference>
<evidence type="ECO:0000313" key="7">
    <source>
        <dbReference type="EMBL" id="TWX63545.1"/>
    </source>
</evidence>
<dbReference type="Gene3D" id="3.40.640.10">
    <property type="entry name" value="Type I PLP-dependent aspartate aminotransferase-like (Major domain)"/>
    <property type="match status" value="1"/>
</dbReference>
<dbReference type="PANTHER" id="PTHR43094:SF1">
    <property type="entry name" value="AMINOTRANSFERASE CLASS-III"/>
    <property type="match status" value="1"/>
</dbReference>
<name>A0A5C6Q3N9_9GAMM</name>
<dbReference type="InterPro" id="IPR015424">
    <property type="entry name" value="PyrdxlP-dep_Trfase"/>
</dbReference>
<evidence type="ECO:0000256" key="3">
    <source>
        <dbReference type="ARBA" id="ARBA00022576"/>
    </source>
</evidence>
<dbReference type="RefSeq" id="WP_146791896.1">
    <property type="nucleotide sequence ID" value="NZ_VOLT01000020.1"/>
</dbReference>
<keyword evidence="3 7" id="KW-0032">Aminotransferase</keyword>
<dbReference type="AlphaFoldDB" id="A0A5C6Q3N9"/>
<evidence type="ECO:0000256" key="6">
    <source>
        <dbReference type="RuleBase" id="RU003560"/>
    </source>
</evidence>
<comment type="caution">
    <text evidence="7">The sequence shown here is derived from an EMBL/GenBank/DDBJ whole genome shotgun (WGS) entry which is preliminary data.</text>
</comment>
<dbReference type="Gene3D" id="3.90.1150.10">
    <property type="entry name" value="Aspartate Aminotransferase, domain 1"/>
    <property type="match status" value="1"/>
</dbReference>
<dbReference type="Proteomes" id="UP000321822">
    <property type="component" value="Unassembled WGS sequence"/>
</dbReference>
<accession>A0A5C6Q3N9</accession>
<dbReference type="GO" id="GO:0008483">
    <property type="term" value="F:transaminase activity"/>
    <property type="evidence" value="ECO:0007669"/>
    <property type="project" value="UniProtKB-KW"/>
</dbReference>
<dbReference type="NCBIfam" id="NF005447">
    <property type="entry name" value="PRK07036.1"/>
    <property type="match status" value="1"/>
</dbReference>
<dbReference type="InterPro" id="IPR005814">
    <property type="entry name" value="Aminotrans_3"/>
</dbReference>
<evidence type="ECO:0000313" key="8">
    <source>
        <dbReference type="Proteomes" id="UP000321822"/>
    </source>
</evidence>
<dbReference type="InterPro" id="IPR049704">
    <property type="entry name" value="Aminotrans_3_PPA_site"/>
</dbReference>
<dbReference type="FunFam" id="3.40.640.10:FF:000014">
    <property type="entry name" value="Adenosylmethionine-8-amino-7-oxononanoate aminotransferase, probable"/>
    <property type="match status" value="1"/>
</dbReference>
<gene>
    <name evidence="7" type="ORF">ESZ36_22025</name>
</gene>
<sequence>MKDFSKYNTKELWNNDLKHNMHPFTDFSSFKKEGSLIMAESEGAYVFDTDGRKYLDGIAGLWCVNIGYGNEEMGQAMLDQTRRIPYYSSFGHLTTPPAVELSAKLASLAPKSLSHVFYGTGGSMSNDTAVRMVHFYFNRIGKPNKKQIITRTDGYHGSTYLSMTLTGVEYDHIGFDLAPDLVHRVSAPNVYRRPAGMTVPEYCDFLVNEVEQKILSIGPENVAMFVAEPIAGAGGVLVPPEGYHQRVAAVCKKYGVFILSDEVVTAFGRLGEMFSSEKIFGFTPDIITCAKGLTSGYIPLSANMISDEIYDVISVPQAEGASFTHGFTYSGHPVSCAVGLKNIEIMERIDLCGHVREVGKYFENQLIEKLSDLPLVGDVRGSHFMMCIESVANKETKELLDPNIAIGNRIADKCQAVGLLVRPLAHKNILSPPLTLTVAEVDFIVSTLHKAILDVQDDLVKEGLWHG</sequence>
<organism evidence="7 8">
    <name type="scientific">Colwellia demingiae</name>
    <dbReference type="NCBI Taxonomy" id="89401"/>
    <lineage>
        <taxon>Bacteria</taxon>
        <taxon>Pseudomonadati</taxon>
        <taxon>Pseudomonadota</taxon>
        <taxon>Gammaproteobacteria</taxon>
        <taxon>Alteromonadales</taxon>
        <taxon>Colwelliaceae</taxon>
        <taxon>Colwellia</taxon>
    </lineage>
</organism>
<dbReference type="CDD" id="cd00610">
    <property type="entry name" value="OAT_like"/>
    <property type="match status" value="1"/>
</dbReference>
<proteinExistence type="inferred from homology"/>
<dbReference type="PROSITE" id="PS00600">
    <property type="entry name" value="AA_TRANSFER_CLASS_3"/>
    <property type="match status" value="1"/>
</dbReference>
<keyword evidence="4 7" id="KW-0808">Transferase</keyword>
<evidence type="ECO:0000256" key="4">
    <source>
        <dbReference type="ARBA" id="ARBA00022679"/>
    </source>
</evidence>
<dbReference type="InterPro" id="IPR015421">
    <property type="entry name" value="PyrdxlP-dep_Trfase_major"/>
</dbReference>
<keyword evidence="8" id="KW-1185">Reference proteome</keyword>
<dbReference type="OrthoDB" id="9801052at2"/>
<evidence type="ECO:0000256" key="5">
    <source>
        <dbReference type="ARBA" id="ARBA00022898"/>
    </source>
</evidence>
<comment type="cofactor">
    <cofactor evidence="1">
        <name>pyridoxal 5'-phosphate</name>
        <dbReference type="ChEBI" id="CHEBI:597326"/>
    </cofactor>
</comment>
<dbReference type="PIRSF" id="PIRSF000521">
    <property type="entry name" value="Transaminase_4ab_Lys_Orn"/>
    <property type="match status" value="1"/>
</dbReference>
<evidence type="ECO:0000256" key="1">
    <source>
        <dbReference type="ARBA" id="ARBA00001933"/>
    </source>
</evidence>
<keyword evidence="5 6" id="KW-0663">Pyridoxal phosphate</keyword>
<dbReference type="EMBL" id="VOLT01000020">
    <property type="protein sequence ID" value="TWX63545.1"/>
    <property type="molecule type" value="Genomic_DNA"/>
</dbReference>
<dbReference type="SUPFAM" id="SSF53383">
    <property type="entry name" value="PLP-dependent transferases"/>
    <property type="match status" value="1"/>
</dbReference>
<dbReference type="GO" id="GO:0030170">
    <property type="term" value="F:pyridoxal phosphate binding"/>
    <property type="evidence" value="ECO:0007669"/>
    <property type="project" value="InterPro"/>
</dbReference>
<comment type="similarity">
    <text evidence="2 6">Belongs to the class-III pyridoxal-phosphate-dependent aminotransferase family.</text>
</comment>
<dbReference type="PANTHER" id="PTHR43094">
    <property type="entry name" value="AMINOTRANSFERASE"/>
    <property type="match status" value="1"/>
</dbReference>
<evidence type="ECO:0000256" key="2">
    <source>
        <dbReference type="ARBA" id="ARBA00008954"/>
    </source>
</evidence>
<protein>
    <submittedName>
        <fullName evidence="7">Aminotransferase</fullName>
    </submittedName>
</protein>
<dbReference type="Pfam" id="PF00202">
    <property type="entry name" value="Aminotran_3"/>
    <property type="match status" value="1"/>
</dbReference>
<dbReference type="InterPro" id="IPR015422">
    <property type="entry name" value="PyrdxlP-dep_Trfase_small"/>
</dbReference>